<dbReference type="RefSeq" id="WP_164130435.1">
    <property type="nucleotide sequence ID" value="NZ_JAAGOX010000022.1"/>
</dbReference>
<reference evidence="3" key="1">
    <citation type="submission" date="2020-02" db="EMBL/GenBank/DDBJ databases">
        <title>Delineation of the pyrene-degrading pathway in Roseobacter clade bacteria by genomic analysis.</title>
        <authorList>
            <person name="Zhou H."/>
            <person name="Wang H."/>
        </authorList>
    </citation>
    <scope>NUCLEOTIDE SEQUENCE</scope>
    <source>
        <strain evidence="3">PrR005</strain>
    </source>
</reference>
<dbReference type="PANTHER" id="PTHR46652:SF3">
    <property type="entry name" value="LEUCINE-RICH REPEAT-CONTAINING PROTEIN 9"/>
    <property type="match status" value="1"/>
</dbReference>
<keyword evidence="1" id="KW-0433">Leucine-rich repeat</keyword>
<sequence>MSDADKAYAAAEQLIEEAKREGANTLDFDREETHALDRLPPSIAELTELRVLDLSNTQVSDIAPLATLTQLTRLLLDNTQVSDIASLATLTQLTALSLGNTQVSDIAPLAALTRLTKLSLDNMQVSDIAPLAALTRLTELWLNTTQVSDIAPLAALTRLTELVLSNTQVSDIAPLASLTRLTRLGLNTTQVSDIAPLAALTRLTVLSLNTTQVSDIAPLAALTRLTVLSLNNTQVSDIAPLAALTQLTTLRLNNTQAHDLRSLRRLTRLVTHPGLSSLTFTNCTAAQRDPEIARIAEIKDHEIRALTLFDYLEDWQPPKDAGPPPPDPLFPVAQQEGRLEVAASCPTAEEQEDALKRAMHRSLPALLERLAQMAGNQFPRLADLARHLVPMLQDEFEALDMAMIHLALNELRAAERAGAEEGMPFPVPLAALLSSVCDAGGGLTVDHPTVTLLMERARKARDNPDPEKDIAAQDALSHRIIADQQAMGDRLRALESAIVENPSPQAREAQKAVNRNVLWRIGATAIGFGGAAVGGKVIGDLLGQPVVDFVLANLPTLQNAALTYGAPFAEWFLSALSKVPEFAAMIANVPDRPDRRQ</sequence>
<organism evidence="3">
    <name type="scientific">Ruegeria sp. PrR005</name>
    <dbReference type="NCBI Taxonomy" id="2706882"/>
    <lineage>
        <taxon>Bacteria</taxon>
        <taxon>Pseudomonadati</taxon>
        <taxon>Pseudomonadota</taxon>
        <taxon>Alphaproteobacteria</taxon>
        <taxon>Rhodobacterales</taxon>
        <taxon>Roseobacteraceae</taxon>
        <taxon>Ruegeria</taxon>
    </lineage>
</organism>
<dbReference type="InterPro" id="IPR025875">
    <property type="entry name" value="Leu-rich_rpt_4"/>
</dbReference>
<dbReference type="PANTHER" id="PTHR46652">
    <property type="entry name" value="LEUCINE-RICH REPEAT AND IQ DOMAIN-CONTAINING PROTEIN 1-RELATED"/>
    <property type="match status" value="1"/>
</dbReference>
<dbReference type="Gene3D" id="3.80.10.10">
    <property type="entry name" value="Ribonuclease Inhibitor"/>
    <property type="match status" value="1"/>
</dbReference>
<dbReference type="SUPFAM" id="SSF52058">
    <property type="entry name" value="L domain-like"/>
    <property type="match status" value="1"/>
</dbReference>
<evidence type="ECO:0000256" key="1">
    <source>
        <dbReference type="ARBA" id="ARBA00022614"/>
    </source>
</evidence>
<dbReference type="AlphaFoldDB" id="A0A6B2NP20"/>
<evidence type="ECO:0000256" key="2">
    <source>
        <dbReference type="ARBA" id="ARBA00022737"/>
    </source>
</evidence>
<protein>
    <submittedName>
        <fullName evidence="3">Leucine-rich repeat domain-containing protein</fullName>
    </submittedName>
</protein>
<gene>
    <name evidence="3" type="ORF">G0P99_12965</name>
</gene>
<dbReference type="EMBL" id="JAAGOX010000022">
    <property type="protein sequence ID" value="NDW45871.1"/>
    <property type="molecule type" value="Genomic_DNA"/>
</dbReference>
<name>A0A6B2NP20_9RHOB</name>
<dbReference type="Pfam" id="PF12799">
    <property type="entry name" value="LRR_4"/>
    <property type="match status" value="4"/>
</dbReference>
<accession>A0A6B2NP20</accession>
<dbReference type="PROSITE" id="PS51450">
    <property type="entry name" value="LRR"/>
    <property type="match status" value="2"/>
</dbReference>
<keyword evidence="2" id="KW-0677">Repeat</keyword>
<dbReference type="InterPro" id="IPR050836">
    <property type="entry name" value="SDS22/Internalin_LRR"/>
</dbReference>
<dbReference type="InterPro" id="IPR001611">
    <property type="entry name" value="Leu-rich_rpt"/>
</dbReference>
<comment type="caution">
    <text evidence="3">The sequence shown here is derived from an EMBL/GenBank/DDBJ whole genome shotgun (WGS) entry which is preliminary data.</text>
</comment>
<proteinExistence type="predicted"/>
<dbReference type="InterPro" id="IPR032675">
    <property type="entry name" value="LRR_dom_sf"/>
</dbReference>
<evidence type="ECO:0000313" key="3">
    <source>
        <dbReference type="EMBL" id="NDW45871.1"/>
    </source>
</evidence>